<dbReference type="InterPro" id="IPR012675">
    <property type="entry name" value="Beta-grasp_dom_sf"/>
</dbReference>
<dbReference type="Pfam" id="PF00111">
    <property type="entry name" value="Fer2"/>
    <property type="match status" value="1"/>
</dbReference>
<evidence type="ECO:0000256" key="3">
    <source>
        <dbReference type="ARBA" id="ARBA00022827"/>
    </source>
</evidence>
<keyword evidence="4" id="KW-0560">Oxidoreductase</keyword>
<evidence type="ECO:0000256" key="2">
    <source>
        <dbReference type="ARBA" id="ARBA00022723"/>
    </source>
</evidence>
<dbReference type="InterPro" id="IPR014307">
    <property type="entry name" value="Xanthine_DH_ssu"/>
</dbReference>
<dbReference type="InterPro" id="IPR005107">
    <property type="entry name" value="CO_DH_flav_C"/>
</dbReference>
<dbReference type="Gene3D" id="3.10.20.30">
    <property type="match status" value="1"/>
</dbReference>
<accession>A0AA48HPQ8</accession>
<dbReference type="CDD" id="cd00207">
    <property type="entry name" value="fer2"/>
    <property type="match status" value="1"/>
</dbReference>
<evidence type="ECO:0000259" key="8">
    <source>
        <dbReference type="PROSITE" id="PS51387"/>
    </source>
</evidence>
<dbReference type="InterPro" id="IPR016208">
    <property type="entry name" value="Ald_Oxase/xanthine_DH-like"/>
</dbReference>
<evidence type="ECO:0000256" key="6">
    <source>
        <dbReference type="ARBA" id="ARBA00023075"/>
    </source>
</evidence>
<dbReference type="SUPFAM" id="SSF55447">
    <property type="entry name" value="CO dehydrogenase flavoprotein C-terminal domain-like"/>
    <property type="match status" value="1"/>
</dbReference>
<keyword evidence="1" id="KW-0285">Flavoprotein</keyword>
<dbReference type="Gene3D" id="3.30.465.10">
    <property type="match status" value="1"/>
</dbReference>
<proteinExistence type="predicted"/>
<keyword evidence="5" id="KW-0408">Iron</keyword>
<feature type="domain" description="2Fe-2S ferredoxin-type" evidence="7">
    <location>
        <begin position="1"/>
        <end position="87"/>
    </location>
</feature>
<dbReference type="InterPro" id="IPR002346">
    <property type="entry name" value="Mopterin_DH_FAD-bd"/>
</dbReference>
<dbReference type="InterPro" id="IPR001041">
    <property type="entry name" value="2Fe-2S_ferredoxin-type"/>
</dbReference>
<evidence type="ECO:0000259" key="7">
    <source>
        <dbReference type="PROSITE" id="PS51085"/>
    </source>
</evidence>
<dbReference type="PROSITE" id="PS00197">
    <property type="entry name" value="2FE2S_FER_1"/>
    <property type="match status" value="1"/>
</dbReference>
<evidence type="ECO:0000256" key="4">
    <source>
        <dbReference type="ARBA" id="ARBA00023002"/>
    </source>
</evidence>
<dbReference type="NCBIfam" id="TIGR02963">
    <property type="entry name" value="xanthine_xdhA"/>
    <property type="match status" value="1"/>
</dbReference>
<dbReference type="Pfam" id="PF01799">
    <property type="entry name" value="Fer2_2"/>
    <property type="match status" value="1"/>
</dbReference>
<sequence length="489" mass="53490">MISFMLNDELVHISKIDNNCTVLEWLRENQSLCGTKEGCGSGDCGACTVVLAELNDSQNGLEYRAINSCITFLSALDGKQLITVEHLADGNALHPVQQAMVDKHGSQCGFCTPGFVMPMFSLYKTRESQEQSSPTAELNRHQIDNALSGNLCRCTGYRPIIDAALDACEAPSADKFSANSTATIENLKALPQNSGTDGLHLPDSRAALADLLVKYPQARLVAGSTDLALEVTQQYKQLPQLISTRYVPELNRIEEKEQELVIGAAVTYSKLQDKLLHYYPELEELLARLGSLPIRNQGTLGGNVANASPIGDTPPVLLALNAQLTLDNGEQQRTIPVAEFFLDYKKTTLKKGEWLSDIRIPLPQEKATTEGCLRAYKISKRFEDDISAVCAVFNITLEQGVVKSLATGFGGVAAVPAVCSALEQAVTGKAWNLDTMKQGKAILADAFTPIDDVRASAQYRKTMLVNLWQRFWLESNNQTQAELRVIQHA</sequence>
<dbReference type="SUPFAM" id="SSF56176">
    <property type="entry name" value="FAD-binding/transporter-associated domain-like"/>
    <property type="match status" value="1"/>
</dbReference>
<dbReference type="Pfam" id="PF03450">
    <property type="entry name" value="CO_deh_flav_C"/>
    <property type="match status" value="1"/>
</dbReference>
<dbReference type="Pfam" id="PF00941">
    <property type="entry name" value="FAD_binding_5"/>
    <property type="match status" value="1"/>
</dbReference>
<gene>
    <name evidence="9" type="ORF">MACH26_19530</name>
</gene>
<organism evidence="9 10">
    <name type="scientific">Planctobacterium marinum</name>
    <dbReference type="NCBI Taxonomy" id="1631968"/>
    <lineage>
        <taxon>Bacteria</taxon>
        <taxon>Pseudomonadati</taxon>
        <taxon>Pseudomonadota</taxon>
        <taxon>Gammaproteobacteria</taxon>
        <taxon>Alteromonadales</taxon>
        <taxon>Alteromonadaceae</taxon>
        <taxon>Planctobacterium</taxon>
    </lineage>
</organism>
<dbReference type="GO" id="GO:0004854">
    <property type="term" value="F:xanthine dehydrogenase activity"/>
    <property type="evidence" value="ECO:0007669"/>
    <property type="project" value="InterPro"/>
</dbReference>
<dbReference type="InterPro" id="IPR016169">
    <property type="entry name" value="FAD-bd_PCMH_sub2"/>
</dbReference>
<evidence type="ECO:0000313" key="10">
    <source>
        <dbReference type="Proteomes" id="UP001333710"/>
    </source>
</evidence>
<reference evidence="9" key="1">
    <citation type="submission" date="2023-01" db="EMBL/GenBank/DDBJ databases">
        <title>Complete genome sequence of Planctobacterium marinum strain Dej080120_11.</title>
        <authorList>
            <person name="Ueki S."/>
            <person name="Maruyama F."/>
        </authorList>
    </citation>
    <scope>NUCLEOTIDE SEQUENCE</scope>
    <source>
        <strain evidence="9">Dej080120_11</strain>
    </source>
</reference>
<dbReference type="AlphaFoldDB" id="A0AA48HPQ8"/>
<dbReference type="PROSITE" id="PS51085">
    <property type="entry name" value="2FE2S_FER_2"/>
    <property type="match status" value="1"/>
</dbReference>
<dbReference type="InterPro" id="IPR016167">
    <property type="entry name" value="FAD-bd_PCMH_sub1"/>
</dbReference>
<feature type="domain" description="FAD-binding PCMH-type" evidence="8">
    <location>
        <begin position="192"/>
        <end position="365"/>
    </location>
</feature>
<dbReference type="Proteomes" id="UP001333710">
    <property type="component" value="Chromosome"/>
</dbReference>
<dbReference type="PROSITE" id="PS51387">
    <property type="entry name" value="FAD_PCMH"/>
    <property type="match status" value="1"/>
</dbReference>
<dbReference type="InterPro" id="IPR002888">
    <property type="entry name" value="2Fe-2S-bd"/>
</dbReference>
<dbReference type="EMBL" id="AP027272">
    <property type="protein sequence ID" value="BDX06432.1"/>
    <property type="molecule type" value="Genomic_DNA"/>
</dbReference>
<keyword evidence="3" id="KW-0274">FAD</keyword>
<dbReference type="GO" id="GO:0071949">
    <property type="term" value="F:FAD binding"/>
    <property type="evidence" value="ECO:0007669"/>
    <property type="project" value="InterPro"/>
</dbReference>
<dbReference type="InterPro" id="IPR006058">
    <property type="entry name" value="2Fe2S_fd_BS"/>
</dbReference>
<keyword evidence="2" id="KW-0479">Metal-binding</keyword>
<dbReference type="KEGG" id="pmaw:MACH26_19530"/>
<dbReference type="SUPFAM" id="SSF54292">
    <property type="entry name" value="2Fe-2S ferredoxin-like"/>
    <property type="match status" value="1"/>
</dbReference>
<dbReference type="InterPro" id="IPR012175">
    <property type="entry name" value="Xanth_DH_ssu_bac"/>
</dbReference>
<dbReference type="InterPro" id="IPR036318">
    <property type="entry name" value="FAD-bd_PCMH-like_sf"/>
</dbReference>
<keyword evidence="6" id="KW-0830">Ubiquinone</keyword>
<evidence type="ECO:0000313" key="9">
    <source>
        <dbReference type="EMBL" id="BDX06432.1"/>
    </source>
</evidence>
<evidence type="ECO:0000256" key="5">
    <source>
        <dbReference type="ARBA" id="ARBA00023004"/>
    </source>
</evidence>
<dbReference type="InterPro" id="IPR036683">
    <property type="entry name" value="CO_DH_flav_C_dom_sf"/>
</dbReference>
<dbReference type="Gene3D" id="3.30.43.10">
    <property type="entry name" value="Uridine Diphospho-n-acetylenolpyruvylglucosamine Reductase, domain 2"/>
    <property type="match status" value="1"/>
</dbReference>
<dbReference type="GO" id="GO:0005506">
    <property type="term" value="F:iron ion binding"/>
    <property type="evidence" value="ECO:0007669"/>
    <property type="project" value="InterPro"/>
</dbReference>
<dbReference type="SMART" id="SM01092">
    <property type="entry name" value="CO_deh_flav_C"/>
    <property type="match status" value="1"/>
</dbReference>
<dbReference type="PANTHER" id="PTHR45444">
    <property type="entry name" value="XANTHINE DEHYDROGENASE"/>
    <property type="match status" value="1"/>
</dbReference>
<keyword evidence="10" id="KW-1185">Reference proteome</keyword>
<dbReference type="PANTHER" id="PTHR45444:SF3">
    <property type="entry name" value="XANTHINE DEHYDROGENASE"/>
    <property type="match status" value="1"/>
</dbReference>
<dbReference type="InterPro" id="IPR036010">
    <property type="entry name" value="2Fe-2S_ferredoxin-like_sf"/>
</dbReference>
<dbReference type="Gene3D" id="1.10.150.120">
    <property type="entry name" value="[2Fe-2S]-binding domain"/>
    <property type="match status" value="1"/>
</dbReference>
<name>A0AA48HPQ8_9ALTE</name>
<dbReference type="Gene3D" id="3.30.390.50">
    <property type="entry name" value="CO dehydrogenase flavoprotein, C-terminal domain"/>
    <property type="match status" value="1"/>
</dbReference>
<dbReference type="InterPro" id="IPR036884">
    <property type="entry name" value="2Fe-2S-bd_dom_sf"/>
</dbReference>
<dbReference type="RefSeq" id="WP_338292449.1">
    <property type="nucleotide sequence ID" value="NZ_AP027272.1"/>
</dbReference>
<dbReference type="PIRSF" id="PIRSF036557">
    <property type="entry name" value="XdhA_RC"/>
    <property type="match status" value="1"/>
</dbReference>
<evidence type="ECO:0000256" key="1">
    <source>
        <dbReference type="ARBA" id="ARBA00022630"/>
    </source>
</evidence>
<dbReference type="InterPro" id="IPR016166">
    <property type="entry name" value="FAD-bd_PCMH"/>
</dbReference>
<dbReference type="SUPFAM" id="SSF47741">
    <property type="entry name" value="CO dehydrogenase ISP C-domain like"/>
    <property type="match status" value="1"/>
</dbReference>
<dbReference type="GO" id="GO:0051537">
    <property type="term" value="F:2 iron, 2 sulfur cluster binding"/>
    <property type="evidence" value="ECO:0007669"/>
    <property type="project" value="InterPro"/>
</dbReference>
<protein>
    <submittedName>
        <fullName evidence="9">Xanthine dehydrogenase small subunit</fullName>
    </submittedName>
</protein>